<proteinExistence type="predicted"/>
<protein>
    <submittedName>
        <fullName evidence="2">TPR repeat region protein</fullName>
    </submittedName>
</protein>
<dbReference type="InterPro" id="IPR005631">
    <property type="entry name" value="SDH"/>
</dbReference>
<keyword evidence="3" id="KW-1185">Reference proteome</keyword>
<reference evidence="2 3" key="1">
    <citation type="journal article" date="2020" name="bioRxiv">
        <title>Metabolic contributions of an alphaproteobacterial endosymbiont in the apicomplexan Cardiosporidium cionae.</title>
        <authorList>
            <person name="Hunter E.S."/>
            <person name="Paight C.J."/>
            <person name="Lane C.E."/>
        </authorList>
    </citation>
    <scope>NUCLEOTIDE SEQUENCE [LARGE SCALE GENOMIC DNA]</scope>
    <source>
        <strain evidence="2">ESH_2018</strain>
    </source>
</reference>
<dbReference type="Gene3D" id="1.10.150.250">
    <property type="entry name" value="Flavinator of succinate dehydrogenase"/>
    <property type="match status" value="1"/>
</dbReference>
<keyword evidence="1" id="KW-0143">Chaperone</keyword>
<sequence>MRLPLIRHFVGAASSVCRNGRMRSMFSLRYMSNSFFCRVEKQVSQPLKARQDSEVPIAQTIAGIEPSDVSSRVKRLVYHGTQRGWLELDILLGEFIENHADFLKEERYLNQCEAVLKSDNYDLYQWLFQDEELPPELHSNEVMSLLLGFIRNKRGHKLNFKENDCKSA</sequence>
<dbReference type="Pfam" id="PF03937">
    <property type="entry name" value="Sdh5"/>
    <property type="match status" value="1"/>
</dbReference>
<comment type="caution">
    <text evidence="2">The sequence shown here is derived from an EMBL/GenBank/DDBJ whole genome shotgun (WGS) entry which is preliminary data.</text>
</comment>
<evidence type="ECO:0000256" key="1">
    <source>
        <dbReference type="ARBA" id="ARBA00023186"/>
    </source>
</evidence>
<evidence type="ECO:0000313" key="3">
    <source>
        <dbReference type="Proteomes" id="UP000823046"/>
    </source>
</evidence>
<gene>
    <name evidence="2" type="ORF">IE077_000887</name>
</gene>
<dbReference type="SUPFAM" id="SSF109910">
    <property type="entry name" value="YgfY-like"/>
    <property type="match status" value="1"/>
</dbReference>
<organism evidence="2 3">
    <name type="scientific">Cardiosporidium cionae</name>
    <dbReference type="NCBI Taxonomy" id="476202"/>
    <lineage>
        <taxon>Eukaryota</taxon>
        <taxon>Sar</taxon>
        <taxon>Alveolata</taxon>
        <taxon>Apicomplexa</taxon>
        <taxon>Aconoidasida</taxon>
        <taxon>Nephromycida</taxon>
        <taxon>Cardiosporidium</taxon>
    </lineage>
</organism>
<evidence type="ECO:0000313" key="2">
    <source>
        <dbReference type="EMBL" id="KAF8819525.1"/>
    </source>
</evidence>
<dbReference type="InterPro" id="IPR036714">
    <property type="entry name" value="SDH_sf"/>
</dbReference>
<accession>A0ABQ7J6D9</accession>
<dbReference type="Proteomes" id="UP000823046">
    <property type="component" value="Unassembled WGS sequence"/>
</dbReference>
<name>A0ABQ7J6D9_9APIC</name>
<dbReference type="EMBL" id="JADAQX010000709">
    <property type="protein sequence ID" value="KAF8819525.1"/>
    <property type="molecule type" value="Genomic_DNA"/>
</dbReference>
<dbReference type="PANTHER" id="PTHR12469">
    <property type="entry name" value="PROTEIN EMI5 HOMOLOG, MITOCHONDRIAL"/>
    <property type="match status" value="1"/>
</dbReference>
<dbReference type="PANTHER" id="PTHR12469:SF2">
    <property type="entry name" value="SUCCINATE DEHYDROGENASE ASSEMBLY FACTOR 2, MITOCHONDRIAL"/>
    <property type="match status" value="1"/>
</dbReference>